<accession>A0A059FLC8</accession>
<dbReference type="PANTHER" id="PTHR13847">
    <property type="entry name" value="SARCOSINE DEHYDROGENASE-RELATED"/>
    <property type="match status" value="1"/>
</dbReference>
<reference evidence="13 14" key="1">
    <citation type="journal article" date="2014" name="Antonie Van Leeuwenhoek">
        <title>Hyphomonas beringensis sp. nov. and Hyphomonas chukchiensis sp. nov., isolated from surface seawater of the Bering Sea and Chukchi Sea.</title>
        <authorList>
            <person name="Li C."/>
            <person name="Lai Q."/>
            <person name="Li G."/>
            <person name="Dong C."/>
            <person name="Wang J."/>
            <person name="Liao Y."/>
            <person name="Shao Z."/>
        </authorList>
    </citation>
    <scope>NUCLEOTIDE SEQUENCE [LARGE SCALE GENOMIC DNA]</scope>
    <source>
        <strain evidence="13 14">VP2</strain>
    </source>
</reference>
<proteinExistence type="inferred from homology"/>
<feature type="domain" description="MnmC-like methyltransferase" evidence="12">
    <location>
        <begin position="111"/>
        <end position="232"/>
    </location>
</feature>
<dbReference type="SUPFAM" id="SSF51905">
    <property type="entry name" value="FAD/NAD(P)-binding domain"/>
    <property type="match status" value="1"/>
</dbReference>
<comment type="similarity">
    <text evidence="10">In the C-terminal section; belongs to the DAO family.</text>
</comment>
<evidence type="ECO:0000256" key="7">
    <source>
        <dbReference type="ARBA" id="ARBA00022827"/>
    </source>
</evidence>
<dbReference type="PATRIC" id="fig|1280952.3.peg.544"/>
<dbReference type="GO" id="GO:0050660">
    <property type="term" value="F:flavin adenine dinucleotide binding"/>
    <property type="evidence" value="ECO:0007669"/>
    <property type="project" value="UniProtKB-UniRule"/>
</dbReference>
<dbReference type="HAMAP" id="MF_01102">
    <property type="entry name" value="MnmC"/>
    <property type="match status" value="1"/>
</dbReference>
<comment type="cofactor">
    <cofactor evidence="10">
        <name>FAD</name>
        <dbReference type="ChEBI" id="CHEBI:57692"/>
    </cofactor>
</comment>
<dbReference type="InterPro" id="IPR008471">
    <property type="entry name" value="MnmC-like_methylTransf"/>
</dbReference>
<evidence type="ECO:0000259" key="12">
    <source>
        <dbReference type="Pfam" id="PF05430"/>
    </source>
</evidence>
<comment type="subcellular location">
    <subcellularLocation>
        <location evidence="10">Cytoplasm</location>
    </subcellularLocation>
</comment>
<dbReference type="OrthoDB" id="9786494at2"/>
<keyword evidence="3 10" id="KW-0285">Flavoprotein</keyword>
<evidence type="ECO:0000256" key="4">
    <source>
        <dbReference type="ARBA" id="ARBA00022679"/>
    </source>
</evidence>
<dbReference type="InterPro" id="IPR047785">
    <property type="entry name" value="tRNA_MNMC2"/>
</dbReference>
<keyword evidence="1 10" id="KW-0963">Cytoplasm</keyword>
<dbReference type="NCBIfam" id="TIGR03197">
    <property type="entry name" value="MnmC_Cterm"/>
    <property type="match status" value="1"/>
</dbReference>
<gene>
    <name evidence="10" type="primary">mnmC</name>
    <name evidence="13" type="ORF">HJA_02700</name>
</gene>
<dbReference type="EC" id="2.1.1.61" evidence="10"/>
<dbReference type="GO" id="GO:0005737">
    <property type="term" value="C:cytoplasm"/>
    <property type="evidence" value="ECO:0007669"/>
    <property type="project" value="UniProtKB-SubCell"/>
</dbReference>
<dbReference type="EC" id="1.5.-.-" evidence="10"/>
<evidence type="ECO:0000256" key="9">
    <source>
        <dbReference type="ARBA" id="ARBA00023268"/>
    </source>
</evidence>
<evidence type="ECO:0000256" key="6">
    <source>
        <dbReference type="ARBA" id="ARBA00022694"/>
    </source>
</evidence>
<evidence type="ECO:0000256" key="5">
    <source>
        <dbReference type="ARBA" id="ARBA00022691"/>
    </source>
</evidence>
<dbReference type="STRING" id="1280952.HJA_02700"/>
<evidence type="ECO:0000259" key="11">
    <source>
        <dbReference type="Pfam" id="PF01266"/>
    </source>
</evidence>
<evidence type="ECO:0000313" key="14">
    <source>
        <dbReference type="Proteomes" id="UP000024816"/>
    </source>
</evidence>
<evidence type="ECO:0000256" key="2">
    <source>
        <dbReference type="ARBA" id="ARBA00022603"/>
    </source>
</evidence>
<keyword evidence="4 10" id="KW-0808">Transferase</keyword>
<evidence type="ECO:0000256" key="1">
    <source>
        <dbReference type="ARBA" id="ARBA00022490"/>
    </source>
</evidence>
<keyword evidence="2 10" id="KW-0489">Methyltransferase</keyword>
<dbReference type="AlphaFoldDB" id="A0A059FLC8"/>
<dbReference type="Gene3D" id="3.50.50.60">
    <property type="entry name" value="FAD/NAD(P)-binding domain"/>
    <property type="match status" value="1"/>
</dbReference>
<dbReference type="Proteomes" id="UP000024816">
    <property type="component" value="Unassembled WGS sequence"/>
</dbReference>
<dbReference type="Pfam" id="PF01266">
    <property type="entry name" value="DAO"/>
    <property type="match status" value="1"/>
</dbReference>
<dbReference type="EMBL" id="ARYJ01000001">
    <property type="protein sequence ID" value="KCZ91412.1"/>
    <property type="molecule type" value="Genomic_DNA"/>
</dbReference>
<feature type="domain" description="FAD dependent oxidoreductase" evidence="11">
    <location>
        <begin position="255"/>
        <end position="587"/>
    </location>
</feature>
<dbReference type="GO" id="GO:0004808">
    <property type="term" value="F:tRNA (5-methylaminomethyl-2-thiouridylate)(34)-methyltransferase activity"/>
    <property type="evidence" value="ECO:0007669"/>
    <property type="project" value="UniProtKB-EC"/>
</dbReference>
<dbReference type="InterPro" id="IPR029063">
    <property type="entry name" value="SAM-dependent_MTases_sf"/>
</dbReference>
<comment type="catalytic activity">
    <reaction evidence="10">
        <text>5-aminomethyl-2-thiouridine(34) in tRNA + S-adenosyl-L-methionine = 5-methylaminomethyl-2-thiouridine(34) in tRNA + S-adenosyl-L-homocysteine + H(+)</text>
        <dbReference type="Rhea" id="RHEA:19569"/>
        <dbReference type="Rhea" id="RHEA-COMP:10195"/>
        <dbReference type="Rhea" id="RHEA-COMP:10197"/>
        <dbReference type="ChEBI" id="CHEBI:15378"/>
        <dbReference type="ChEBI" id="CHEBI:57856"/>
        <dbReference type="ChEBI" id="CHEBI:59789"/>
        <dbReference type="ChEBI" id="CHEBI:74454"/>
        <dbReference type="ChEBI" id="CHEBI:74455"/>
        <dbReference type="EC" id="2.1.1.61"/>
    </reaction>
</comment>
<comment type="caution">
    <text evidence="13">The sequence shown here is derived from an EMBL/GenBank/DDBJ whole genome shotgun (WGS) entry which is preliminary data.</text>
</comment>
<dbReference type="InterPro" id="IPR017610">
    <property type="entry name" value="tRNA_S-uridine_synth_MnmC_C"/>
</dbReference>
<keyword evidence="6 10" id="KW-0819">tRNA processing</keyword>
<dbReference type="InterPro" id="IPR006076">
    <property type="entry name" value="FAD-dep_OxRdtase"/>
</dbReference>
<dbReference type="GO" id="GO:0032259">
    <property type="term" value="P:methylation"/>
    <property type="evidence" value="ECO:0007669"/>
    <property type="project" value="UniProtKB-KW"/>
</dbReference>
<keyword evidence="5 10" id="KW-0949">S-adenosyl-L-methionine</keyword>
<dbReference type="PANTHER" id="PTHR13847:SF283">
    <property type="entry name" value="TRNA 5-METHYLAMINOMETHYL-2-THIOURIDINE BIOSYNTHESIS BIFUNCTIONAL PROTEIN MNMC"/>
    <property type="match status" value="1"/>
</dbReference>
<sequence>MTRLLTQPEIDWKDDGTPVARAAGDVYFTAGDGLGETRAVFLAGCGLPEAWCGRETFTIGETGFGTGLNFLAAWDLWRQTRPSPTAYLHFVSYEGFPLAKDDAERALSAWPELADLSERLIAVWPGPVRGVRHFIWPEDGVTLTLHLADIAESFPDSVYHADAWFLDGFSPAKNEAMWAPDLFKWVSERSVPGAPAATFTVAGAVRRGLADAGFSVAKAPGHGRKRERLEARLATPPAPEPDIFGLNRPLPRANRVAILGAGIAGASAAHALQQLGAEPVIFDPADGPASGGSGNPMGLVMPRLDAGDTAQARLLVDAYLAARHAYRGRPGVTETDVRQVPKDDAETARFEKLLADPPLPLEDLEALAGGGLLHKRALIVEPAKLIPSLLAGVKQHYGAAPEVDLAARTVNGAEFDAIILANGMAAGSMLPWLELEARMGQVDFTEGPADAPPFAMASGTYALALGRNRLWGATFEKVAPDAAPFTSEAARAENLRGVETLSPYWVRDARGENLASRASLRATTTDRLPLIGAVPDHNAFLDAFAGMRKGRPADADAPLLDRVFISSGFGARGFTWGPWAGSILAARLCGAPAPASRSALEAVAPARLLLRALKRGRA</sequence>
<evidence type="ECO:0000313" key="13">
    <source>
        <dbReference type="EMBL" id="KCZ91412.1"/>
    </source>
</evidence>
<feature type="region of interest" description="tRNA (mnm(5)s(2)U34)-methyltransferase" evidence="10">
    <location>
        <begin position="1"/>
        <end position="234"/>
    </location>
</feature>
<dbReference type="GO" id="GO:0016645">
    <property type="term" value="F:oxidoreductase activity, acting on the CH-NH group of donors"/>
    <property type="evidence" value="ECO:0007669"/>
    <property type="project" value="InterPro"/>
</dbReference>
<dbReference type="InterPro" id="IPR036188">
    <property type="entry name" value="FAD/NAD-bd_sf"/>
</dbReference>
<dbReference type="InterPro" id="IPR023032">
    <property type="entry name" value="tRNA_MAMT_biosynth_bifunc_MnmC"/>
</dbReference>
<dbReference type="GO" id="GO:0002097">
    <property type="term" value="P:tRNA wobble base modification"/>
    <property type="evidence" value="ECO:0007669"/>
    <property type="project" value="UniProtKB-UniRule"/>
</dbReference>
<protein>
    <recommendedName>
        <fullName evidence="10">tRNA 5-methylaminomethyl-2-thiouridine biosynthesis bifunctional protein MnmC</fullName>
        <shortName evidence="10">tRNA mnm(5)s(2)U biosynthesis bifunctional protein</shortName>
    </recommendedName>
    <domain>
        <recommendedName>
            <fullName evidence="10">tRNA (mnm(5)s(2)U34)-methyltransferase</fullName>
            <ecNumber evidence="10">2.1.1.61</ecNumber>
        </recommendedName>
    </domain>
    <domain>
        <recommendedName>
            <fullName evidence="10">FAD-dependent cmnm(5)s(2)U34 oxidoreductase</fullName>
            <ecNumber evidence="10">1.5.-.-</ecNumber>
        </recommendedName>
    </domain>
</protein>
<evidence type="ECO:0000256" key="3">
    <source>
        <dbReference type="ARBA" id="ARBA00022630"/>
    </source>
</evidence>
<evidence type="ECO:0000256" key="8">
    <source>
        <dbReference type="ARBA" id="ARBA00023002"/>
    </source>
</evidence>
<keyword evidence="7 10" id="KW-0274">FAD</keyword>
<name>A0A059FLC8_9PROT</name>
<dbReference type="Gene3D" id="3.40.50.150">
    <property type="entry name" value="Vaccinia Virus protein VP39"/>
    <property type="match status" value="1"/>
</dbReference>
<evidence type="ECO:0000256" key="10">
    <source>
        <dbReference type="HAMAP-Rule" id="MF_01102"/>
    </source>
</evidence>
<comment type="similarity">
    <text evidence="10">In the N-terminal section; belongs to the methyltransferase superfamily. tRNA (mnm(5)s(2)U34)-methyltransferase family.</text>
</comment>
<comment type="function">
    <text evidence="10">Catalyzes the last two steps in the biosynthesis of 5-methylaminomethyl-2-thiouridine (mnm(5)s(2)U) at the wobble position (U34) in tRNA. Catalyzes the FAD-dependent demodification of cmnm(5)s(2)U34 to nm(5)s(2)U34, followed by the transfer of a methyl group from S-adenosyl-L-methionine to nm(5)s(2)U34, to form mnm(5)s(2)U34.</text>
</comment>
<keyword evidence="14" id="KW-1185">Reference proteome</keyword>
<keyword evidence="9 10" id="KW-0511">Multifunctional enzyme</keyword>
<feature type="region of interest" description="FAD-dependent cmnm(5)s(2)U34 oxidoreductase" evidence="10">
    <location>
        <begin position="259"/>
        <end position="618"/>
    </location>
</feature>
<dbReference type="RefSeq" id="WP_035577747.1">
    <property type="nucleotide sequence ID" value="NZ_ARYJ01000001.1"/>
</dbReference>
<dbReference type="Pfam" id="PF05430">
    <property type="entry name" value="Methyltransf_30"/>
    <property type="match status" value="1"/>
</dbReference>
<organism evidence="13 14">
    <name type="scientific">Hyphomonas jannaschiana VP2</name>
    <dbReference type="NCBI Taxonomy" id="1280952"/>
    <lineage>
        <taxon>Bacteria</taxon>
        <taxon>Pseudomonadati</taxon>
        <taxon>Pseudomonadota</taxon>
        <taxon>Alphaproteobacteria</taxon>
        <taxon>Hyphomonadales</taxon>
        <taxon>Hyphomonadaceae</taxon>
        <taxon>Hyphomonas</taxon>
    </lineage>
</organism>
<dbReference type="eggNOG" id="COG0665">
    <property type="taxonomic scope" value="Bacteria"/>
</dbReference>
<keyword evidence="8 10" id="KW-0560">Oxidoreductase</keyword>
<dbReference type="Gene3D" id="3.30.9.10">
    <property type="entry name" value="D-Amino Acid Oxidase, subunit A, domain 2"/>
    <property type="match status" value="1"/>
</dbReference>
<dbReference type="eggNOG" id="COG4121">
    <property type="taxonomic scope" value="Bacteria"/>
</dbReference>
<dbReference type="NCBIfam" id="NF033855">
    <property type="entry name" value="tRNA_MNMC2"/>
    <property type="match status" value="1"/>
</dbReference>